<proteinExistence type="predicted"/>
<keyword evidence="2" id="KW-0472">Membrane</keyword>
<keyword evidence="2" id="KW-0812">Transmembrane</keyword>
<evidence type="ECO:0000256" key="2">
    <source>
        <dbReference type="SAM" id="Phobius"/>
    </source>
</evidence>
<dbReference type="RefSeq" id="WP_349805385.1">
    <property type="nucleotide sequence ID" value="NZ_JBEGDP010000026.1"/>
</dbReference>
<feature type="transmembrane region" description="Helical" evidence="2">
    <location>
        <begin position="111"/>
        <end position="131"/>
    </location>
</feature>
<dbReference type="EMBL" id="JBEGDP010000026">
    <property type="protein sequence ID" value="MEQ7849011.1"/>
    <property type="molecule type" value="Genomic_DNA"/>
</dbReference>
<sequence>MAPGPDRTPDPGAGPERPSGDPDDPRRLRPTSPAALTATGVVALVVGWLLRPVLEAVSGAAPQMSWAQPATLLVVAAAVAWTAWATWRALQVRHERMEAHRAVNRLALGRASAYVGALVGGLYAGYAVSWLGLRAELAEARAIRSAVAALAGVVILVAGLVLERACRVRGDDPSP</sequence>
<reference evidence="3 4" key="1">
    <citation type="submission" date="2024-02" db="EMBL/GenBank/DDBJ databases">
        <title>Full genome sequence of Nocardioides kribbensis.</title>
        <authorList>
            <person name="Poletto B.L."/>
            <person name="Silva G."/>
            <person name="Galante D."/>
            <person name="Campos K.R."/>
            <person name="Santos M.B.N."/>
            <person name="Sacchi C.T."/>
        </authorList>
    </citation>
    <scope>NUCLEOTIDE SEQUENCE [LARGE SCALE GENOMIC DNA]</scope>
    <source>
        <strain evidence="3 4">O4R</strain>
    </source>
</reference>
<name>A0ABV1P2L9_9ACTN</name>
<feature type="transmembrane region" description="Helical" evidence="2">
    <location>
        <begin position="70"/>
        <end position="90"/>
    </location>
</feature>
<dbReference type="Pfam" id="PF11377">
    <property type="entry name" value="DUF3180"/>
    <property type="match status" value="1"/>
</dbReference>
<evidence type="ECO:0000313" key="3">
    <source>
        <dbReference type="EMBL" id="MEQ7849011.1"/>
    </source>
</evidence>
<dbReference type="Proteomes" id="UP001482520">
    <property type="component" value="Unassembled WGS sequence"/>
</dbReference>
<accession>A0ABV1P2L9</accession>
<evidence type="ECO:0000256" key="1">
    <source>
        <dbReference type="SAM" id="MobiDB-lite"/>
    </source>
</evidence>
<keyword evidence="4" id="KW-1185">Reference proteome</keyword>
<feature type="compositionally biased region" description="Basic and acidic residues" evidence="1">
    <location>
        <begin position="18"/>
        <end position="27"/>
    </location>
</feature>
<feature type="region of interest" description="Disordered" evidence="1">
    <location>
        <begin position="1"/>
        <end position="32"/>
    </location>
</feature>
<gene>
    <name evidence="3" type="ORF">V6R90_17160</name>
</gene>
<keyword evidence="2" id="KW-1133">Transmembrane helix</keyword>
<comment type="caution">
    <text evidence="3">The sequence shown here is derived from an EMBL/GenBank/DDBJ whole genome shotgun (WGS) entry which is preliminary data.</text>
</comment>
<protein>
    <submittedName>
        <fullName evidence="3">DUF3180 domain-containing protein</fullName>
    </submittedName>
</protein>
<feature type="transmembrane region" description="Helical" evidence="2">
    <location>
        <begin position="34"/>
        <end position="50"/>
    </location>
</feature>
<organism evidence="3 4">
    <name type="scientific">Nocardioides kribbensis</name>
    <dbReference type="NCBI Taxonomy" id="305517"/>
    <lineage>
        <taxon>Bacteria</taxon>
        <taxon>Bacillati</taxon>
        <taxon>Actinomycetota</taxon>
        <taxon>Actinomycetes</taxon>
        <taxon>Propionibacteriales</taxon>
        <taxon>Nocardioidaceae</taxon>
        <taxon>Nocardioides</taxon>
    </lineage>
</organism>
<evidence type="ECO:0000313" key="4">
    <source>
        <dbReference type="Proteomes" id="UP001482520"/>
    </source>
</evidence>
<feature type="transmembrane region" description="Helical" evidence="2">
    <location>
        <begin position="143"/>
        <end position="162"/>
    </location>
</feature>
<dbReference type="InterPro" id="IPR021517">
    <property type="entry name" value="DUF3180"/>
</dbReference>